<dbReference type="PANTHER" id="PTHR31431">
    <property type="entry name" value="NUCLEOPORIN NUP188 HOMOLOG"/>
    <property type="match status" value="1"/>
</dbReference>
<feature type="domain" description="Nuclear pore protein Nup188 C-terminal" evidence="9">
    <location>
        <begin position="1492"/>
        <end position="1870"/>
    </location>
</feature>
<feature type="compositionally biased region" description="Basic and acidic residues" evidence="8">
    <location>
        <begin position="989"/>
        <end position="1003"/>
    </location>
</feature>
<evidence type="ECO:0000313" key="11">
    <source>
        <dbReference type="EMBL" id="CCD53391.1"/>
    </source>
</evidence>
<comment type="subcellular location">
    <subcellularLocation>
        <location evidence="1">Nucleus</location>
        <location evidence="1">Nuclear pore complex</location>
    </subcellularLocation>
</comment>
<dbReference type="PANTHER" id="PTHR31431:SF1">
    <property type="entry name" value="NUCLEOPORIN NUP188"/>
    <property type="match status" value="1"/>
</dbReference>
<reference evidence="12" key="1">
    <citation type="journal article" date="2011" name="PLoS Genet.">
        <title>Genomic analysis of the necrotrophic fungal pathogens Sclerotinia sclerotiorum and Botrytis cinerea.</title>
        <authorList>
            <person name="Amselem J."/>
            <person name="Cuomo C.A."/>
            <person name="van Kan J.A."/>
            <person name="Viaud M."/>
            <person name="Benito E.P."/>
            <person name="Couloux A."/>
            <person name="Coutinho P.M."/>
            <person name="de Vries R.P."/>
            <person name="Dyer P.S."/>
            <person name="Fillinger S."/>
            <person name="Fournier E."/>
            <person name="Gout L."/>
            <person name="Hahn M."/>
            <person name="Kohn L."/>
            <person name="Lapalu N."/>
            <person name="Plummer K.M."/>
            <person name="Pradier J.M."/>
            <person name="Quevillon E."/>
            <person name="Sharon A."/>
            <person name="Simon A."/>
            <person name="ten Have A."/>
            <person name="Tudzynski B."/>
            <person name="Tudzynski P."/>
            <person name="Wincker P."/>
            <person name="Andrew M."/>
            <person name="Anthouard V."/>
            <person name="Beever R.E."/>
            <person name="Beffa R."/>
            <person name="Benoit I."/>
            <person name="Bouzid O."/>
            <person name="Brault B."/>
            <person name="Chen Z."/>
            <person name="Choquer M."/>
            <person name="Collemare J."/>
            <person name="Cotton P."/>
            <person name="Danchin E.G."/>
            <person name="Da Silva C."/>
            <person name="Gautier A."/>
            <person name="Giraud C."/>
            <person name="Giraud T."/>
            <person name="Gonzalez C."/>
            <person name="Grossetete S."/>
            <person name="Guldener U."/>
            <person name="Henrissat B."/>
            <person name="Howlett B.J."/>
            <person name="Kodira C."/>
            <person name="Kretschmer M."/>
            <person name="Lappartient A."/>
            <person name="Leroch M."/>
            <person name="Levis C."/>
            <person name="Mauceli E."/>
            <person name="Neuveglise C."/>
            <person name="Oeser B."/>
            <person name="Pearson M."/>
            <person name="Poulain J."/>
            <person name="Poussereau N."/>
            <person name="Quesneville H."/>
            <person name="Rascle C."/>
            <person name="Schumacher J."/>
            <person name="Segurens B."/>
            <person name="Sexton A."/>
            <person name="Silva E."/>
            <person name="Sirven C."/>
            <person name="Soanes D.M."/>
            <person name="Talbot N.J."/>
            <person name="Templeton M."/>
            <person name="Yandava C."/>
            <person name="Yarden O."/>
            <person name="Zeng Q."/>
            <person name="Rollins J.A."/>
            <person name="Lebrun M.H."/>
            <person name="Dickman M."/>
        </authorList>
    </citation>
    <scope>NUCLEOTIDE SEQUENCE [LARGE SCALE GENOMIC DNA]</scope>
    <source>
        <strain evidence="12">T4</strain>
    </source>
</reference>
<dbReference type="Proteomes" id="UP000008177">
    <property type="component" value="Unplaced contigs"/>
</dbReference>
<proteinExistence type="predicted"/>
<dbReference type="FunCoup" id="G2YP43">
    <property type="interactions" value="121"/>
</dbReference>
<dbReference type="HOGENOM" id="CLU_001029_0_0_1"/>
<dbReference type="GO" id="GO:0017056">
    <property type="term" value="F:structural constituent of nuclear pore"/>
    <property type="evidence" value="ECO:0007669"/>
    <property type="project" value="InterPro"/>
</dbReference>
<accession>G2YP43</accession>
<protein>
    <submittedName>
        <fullName evidence="11">Similar to nucleoporin (Nup184)</fullName>
    </submittedName>
</protein>
<evidence type="ECO:0000256" key="8">
    <source>
        <dbReference type="SAM" id="MobiDB-lite"/>
    </source>
</evidence>
<organism evidence="11 12">
    <name type="scientific">Botryotinia fuckeliana (strain T4)</name>
    <name type="common">Noble rot fungus</name>
    <name type="synonym">Botrytis cinerea</name>
    <dbReference type="NCBI Taxonomy" id="999810"/>
    <lineage>
        <taxon>Eukaryota</taxon>
        <taxon>Fungi</taxon>
        <taxon>Dikarya</taxon>
        <taxon>Ascomycota</taxon>
        <taxon>Pezizomycotina</taxon>
        <taxon>Leotiomycetes</taxon>
        <taxon>Helotiales</taxon>
        <taxon>Sclerotiniaceae</taxon>
        <taxon>Botrytis</taxon>
    </lineage>
</organism>
<dbReference type="InterPro" id="IPR044840">
    <property type="entry name" value="Nup188"/>
</dbReference>
<dbReference type="Pfam" id="PF21094">
    <property type="entry name" value="Nup188_SH3-like"/>
    <property type="match status" value="1"/>
</dbReference>
<evidence type="ECO:0000256" key="3">
    <source>
        <dbReference type="ARBA" id="ARBA00022816"/>
    </source>
</evidence>
<evidence type="ECO:0000256" key="1">
    <source>
        <dbReference type="ARBA" id="ARBA00004567"/>
    </source>
</evidence>
<evidence type="ECO:0000313" key="12">
    <source>
        <dbReference type="Proteomes" id="UP000008177"/>
    </source>
</evidence>
<name>G2YP43_BOTF4</name>
<keyword evidence="3" id="KW-0509">mRNA transport</keyword>
<dbReference type="InParanoid" id="G2YP43"/>
<dbReference type="EMBL" id="FQ790347">
    <property type="protein sequence ID" value="CCD53391.1"/>
    <property type="molecule type" value="Genomic_DNA"/>
</dbReference>
<evidence type="ECO:0000259" key="10">
    <source>
        <dbReference type="Pfam" id="PF21093"/>
    </source>
</evidence>
<dbReference type="GO" id="GO:0044611">
    <property type="term" value="C:nuclear pore inner ring"/>
    <property type="evidence" value="ECO:0007669"/>
    <property type="project" value="TreeGrafter"/>
</dbReference>
<evidence type="ECO:0000256" key="6">
    <source>
        <dbReference type="ARBA" id="ARBA00023132"/>
    </source>
</evidence>
<dbReference type="OrthoDB" id="102511at2759"/>
<dbReference type="STRING" id="999810.G2YP43"/>
<keyword evidence="5" id="KW-0811">Translocation</keyword>
<dbReference type="Pfam" id="PF18378">
    <property type="entry name" value="Nup188_C"/>
    <property type="match status" value="1"/>
</dbReference>
<keyword evidence="7" id="KW-0539">Nucleus</keyword>
<dbReference type="InterPro" id="IPR041634">
    <property type="entry name" value="Nup188_C"/>
</dbReference>
<keyword evidence="6" id="KW-0906">Nuclear pore complex</keyword>
<dbReference type="GO" id="GO:0006606">
    <property type="term" value="P:protein import into nucleus"/>
    <property type="evidence" value="ECO:0007669"/>
    <property type="project" value="TreeGrafter"/>
</dbReference>
<keyword evidence="4" id="KW-0653">Protein transport</keyword>
<dbReference type="Pfam" id="PF21093">
    <property type="entry name" value="Nup188_N-subdom_III"/>
    <property type="match status" value="1"/>
</dbReference>
<dbReference type="GO" id="GO:0051028">
    <property type="term" value="P:mRNA transport"/>
    <property type="evidence" value="ECO:0007669"/>
    <property type="project" value="UniProtKB-KW"/>
</dbReference>
<feature type="domain" description="Nucleoporin Nup188 N-terminal subdomain III" evidence="10">
    <location>
        <begin position="774"/>
        <end position="1188"/>
    </location>
</feature>
<dbReference type="InterPro" id="IPR048883">
    <property type="entry name" value="Nup188_N-subdom_III"/>
</dbReference>
<evidence type="ECO:0000259" key="9">
    <source>
        <dbReference type="Pfam" id="PF18378"/>
    </source>
</evidence>
<evidence type="ECO:0000256" key="5">
    <source>
        <dbReference type="ARBA" id="ARBA00023010"/>
    </source>
</evidence>
<dbReference type="GO" id="GO:0006405">
    <property type="term" value="P:RNA export from nucleus"/>
    <property type="evidence" value="ECO:0007669"/>
    <property type="project" value="TreeGrafter"/>
</dbReference>
<evidence type="ECO:0000256" key="7">
    <source>
        <dbReference type="ARBA" id="ARBA00023242"/>
    </source>
</evidence>
<sequence length="1875" mass="208689">MVPIPEASYFPDLGRCLKGEEILISWETAFFALLDIEENGAQITLEKFFKEPKVLSLLSNPVAAFPEPTNETKAEFKSKAAPINADHTSADYDVSKVSEDALWLSGMVTIDEVTALRLVVQEHQSRAYAQLLGKLSEEELISLQDAFGNKKSTNLISAGSFIGTQAELAPSEEERQRNRRVRMLSIYLSERRFFWKCLTLIIQRPRLSPTPITPLDDWYEGLHIELLGRWKSSGASQSRMVELVKSIDAGLTKLFDAKSEGSGWSLEGDGRDELELEWASNQIIEATHMMETIFYYIFSSDTALDISHSDLVLEWFDFISKFKFLDEMGMTPQLHPTLQAVALPLQTISAIITFAILNVDSCLIFLERPSKDLAPADLAEGPNKPWLLNQTAIIKLHQILSEAASANYITAGPAVLTWSVILKHIKVRVDLREKLQRRRHEGLSDNDEYNDEPLPIGSEPILAPDAYEGVLTTIKVTDELVDYLALSAVNDSRVFEVLANISRTLGDTYDAAFMPQLGSSLRIAILELMKASAPDVGYNAQTLQTVVSVMDGGQQYWDFVDLRNVESEFEPISYFVTDVGLVREFWQNASMRYPWEAPPFQTLVRSLAYLHDADGGVHESIFPLLDSRPTFTYLLPYQYADYETVQEEHNNNSIQLTRGLSMFEPRGRGVSRRLLIDNGNQGQALVLAAANGDLQIPARTPGVVIVENDPKVVHLAHHYRGMRYYGKLLETYLVAGEEYDATTGMGADSETVADIIGTFATGLLALSRSDKEAEQIQNDATEFFQVASSALNRNRDITLVISAIFEQELQRQSSESSSDASLDILISCIQYLHALLLFSPGRVWPLIGRSGLLSDGRGGGGKLASIIGRVEVISGRYSFLVSCTRLFEALVNDFAVNAIARNRKVTVAPARFSEVEEHNVRVADKVLSEVLLHFTRYLTEVLESSYTWQFDQPSDQLQLTKTIMSSFEKMLTYSFGIQGDPEELPQLDSRSKLDLGRGSKDHHDPALPIMSALSPAAMHIVDSYLSKSSGPMRFGPILRTLFYGFNTRSTTMYTNRSLLVAGGVKAALKFSRQLLRISALLEKPSHLETQLFTAAPLIARLYAVNDSYRTPVIKLFEAMIVSASSSTSEPPSLLGYLGAKTSKNFLNVVSDLDTPLTRDENVGSIWHFLSMIMSSRQQWFANYVLTGKTPRDALKKKNPDVAKSSSPKPLLLTALDNLSQIGDIPDSEALMMLEFVSLAQNFWPWTMHELESSTGFINYLSNYISTLKPIQVSSKSEPAIKACYRTRIAAYIAEILAMHLFHSRQTGKPSIARDLMPKLNYYYENAGGLPTYNASLHGNLKKNFDAKYARTSLQSFKKTDLEDRNFGENYFYDLHLLDQMLRSDVAWIGRRNDGYKFELASANINLSLVDAQVALLNAWKILAVELTSNITKESDHQETLADAALKCLASNAQSPQTEKIFSRLLQTRADFALVACQRLVEANPRCPKMKDLLKIVWETIRTLDKSFAIAIATGDGPYYRLLLKILFLALRVHAEDNNVGDIDPRVSTRKQQLESESTADIYMIVDVIERVIAGGFSDLAHIIHDNHEESSPEDIALITGLLQACLRIPGIEFHHSQIVNIMANCKTPRIASTLFSWSDQIAINGDPIYGELSIIFLLELSSMPTMAEQLAVDGVLGQVSSASITTYLRRGNVSPFADGAGIQRCYNIWVRGILPLILNLLHSVGASIATEVALFLNQFPHLLAQSTAAFDAPESSRTTSISTPKHLCLSTASEVHSLALIVYILNGFREQLQGIQVVPEVDWDLGAVAENVEFWLGSRAVLRERIVPMGDKDLEWRGKKIEASKAGAMGCLDRLEEKVVLEMMGIRDVISGGDP</sequence>
<dbReference type="eggNOG" id="ENOG502QQFV">
    <property type="taxonomic scope" value="Eukaryota"/>
</dbReference>
<evidence type="ECO:0000256" key="2">
    <source>
        <dbReference type="ARBA" id="ARBA00022448"/>
    </source>
</evidence>
<dbReference type="Gene3D" id="1.25.10.70">
    <property type="match status" value="1"/>
</dbReference>
<keyword evidence="2" id="KW-0813">Transport</keyword>
<feature type="region of interest" description="Disordered" evidence="8">
    <location>
        <begin position="982"/>
        <end position="1003"/>
    </location>
</feature>
<gene>
    <name evidence="11" type="ORF">BofuT4_P134360.1</name>
</gene>
<evidence type="ECO:0000256" key="4">
    <source>
        <dbReference type="ARBA" id="ARBA00022927"/>
    </source>
</evidence>